<dbReference type="PANTHER" id="PTHR30408:SF12">
    <property type="entry name" value="TYPE I RESTRICTION ENZYME MJAVIII SPECIFICITY SUBUNIT"/>
    <property type="match status" value="1"/>
</dbReference>
<dbReference type="Gene3D" id="3.90.220.20">
    <property type="entry name" value="DNA methylase specificity domains"/>
    <property type="match status" value="2"/>
</dbReference>
<gene>
    <name evidence="5" type="ORF">Q8W42_20325</name>
</gene>
<dbReference type="SUPFAM" id="SSF116734">
    <property type="entry name" value="DNA methylase specificity domain"/>
    <property type="match status" value="2"/>
</dbReference>
<feature type="domain" description="Type I restriction modification DNA specificity" evidence="4">
    <location>
        <begin position="6"/>
        <end position="183"/>
    </location>
</feature>
<dbReference type="InterPro" id="IPR052021">
    <property type="entry name" value="Type-I_RS_S_subunit"/>
</dbReference>
<organism evidence="5 6">
    <name type="scientific">Vibrio splendidus</name>
    <dbReference type="NCBI Taxonomy" id="29497"/>
    <lineage>
        <taxon>Bacteria</taxon>
        <taxon>Pseudomonadati</taxon>
        <taxon>Pseudomonadota</taxon>
        <taxon>Gammaproteobacteria</taxon>
        <taxon>Vibrionales</taxon>
        <taxon>Vibrionaceae</taxon>
        <taxon>Vibrio</taxon>
    </lineage>
</organism>
<dbReference type="EC" id="3.1.21.-" evidence="5"/>
<dbReference type="GO" id="GO:0009307">
    <property type="term" value="P:DNA restriction-modification system"/>
    <property type="evidence" value="ECO:0007669"/>
    <property type="project" value="UniProtKB-KW"/>
</dbReference>
<dbReference type="PANTHER" id="PTHR30408">
    <property type="entry name" value="TYPE-1 RESTRICTION ENZYME ECOKI SPECIFICITY PROTEIN"/>
    <property type="match status" value="1"/>
</dbReference>
<proteinExistence type="inferred from homology"/>
<dbReference type="RefSeq" id="WP_102560747.1">
    <property type="nucleotide sequence ID" value="NZ_CAWNUI010000032.1"/>
</dbReference>
<keyword evidence="5" id="KW-0255">Endonuclease</keyword>
<dbReference type="InterPro" id="IPR044946">
    <property type="entry name" value="Restrct_endonuc_typeI_TRD_sf"/>
</dbReference>
<feature type="domain" description="Type I restriction modification DNA specificity" evidence="4">
    <location>
        <begin position="242"/>
        <end position="395"/>
    </location>
</feature>
<evidence type="ECO:0000256" key="2">
    <source>
        <dbReference type="ARBA" id="ARBA00022747"/>
    </source>
</evidence>
<evidence type="ECO:0000256" key="1">
    <source>
        <dbReference type="ARBA" id="ARBA00010923"/>
    </source>
</evidence>
<evidence type="ECO:0000259" key="4">
    <source>
        <dbReference type="Pfam" id="PF01420"/>
    </source>
</evidence>
<comment type="caution">
    <text evidence="5">The sequence shown here is derived from an EMBL/GenBank/DDBJ whole genome shotgun (WGS) entry which is preliminary data.</text>
</comment>
<keyword evidence="2" id="KW-0680">Restriction system</keyword>
<dbReference type="Pfam" id="PF01420">
    <property type="entry name" value="Methylase_S"/>
    <property type="match status" value="2"/>
</dbReference>
<dbReference type="AlphaFoldDB" id="A0AB35N2H7"/>
<evidence type="ECO:0000313" key="6">
    <source>
        <dbReference type="Proteomes" id="UP001177935"/>
    </source>
</evidence>
<dbReference type="GO" id="GO:0016787">
    <property type="term" value="F:hydrolase activity"/>
    <property type="evidence" value="ECO:0007669"/>
    <property type="project" value="UniProtKB-KW"/>
</dbReference>
<dbReference type="GO" id="GO:0003677">
    <property type="term" value="F:DNA binding"/>
    <property type="evidence" value="ECO:0007669"/>
    <property type="project" value="UniProtKB-KW"/>
</dbReference>
<accession>A0AB35N2H7</accession>
<reference evidence="5" key="1">
    <citation type="submission" date="2023-07" db="EMBL/GenBank/DDBJ databases">
        <title>Genome content predicts the carbon catabolic preferences of heterotrophic bacteria.</title>
        <authorList>
            <person name="Gralka M."/>
        </authorList>
    </citation>
    <scope>NUCLEOTIDE SEQUENCE</scope>
    <source>
        <strain evidence="5">6E02</strain>
    </source>
</reference>
<evidence type="ECO:0000256" key="3">
    <source>
        <dbReference type="ARBA" id="ARBA00023125"/>
    </source>
</evidence>
<keyword evidence="3" id="KW-0238">DNA-binding</keyword>
<dbReference type="InterPro" id="IPR000055">
    <property type="entry name" value="Restrct_endonuc_typeI_TRD"/>
</dbReference>
<dbReference type="Gene3D" id="1.10.287.1120">
    <property type="entry name" value="Bipartite methylase S protein"/>
    <property type="match status" value="1"/>
</dbReference>
<dbReference type="CDD" id="cd17521">
    <property type="entry name" value="RMtype1_S_Sau13435ORF2165P_TRD2-CR2_like"/>
    <property type="match status" value="1"/>
</dbReference>
<evidence type="ECO:0000313" key="5">
    <source>
        <dbReference type="EMBL" id="MDP2503066.1"/>
    </source>
</evidence>
<keyword evidence="5" id="KW-0540">Nuclease</keyword>
<protein>
    <submittedName>
        <fullName evidence="5">Restriction endonuclease subunit S</fullName>
        <ecNumber evidence="5">3.1.21.-</ecNumber>
    </submittedName>
</protein>
<dbReference type="CDD" id="cd17246">
    <property type="entry name" value="RMtype1_S_SonII-TRD2-CR2_like"/>
    <property type="match status" value="1"/>
</dbReference>
<keyword evidence="5" id="KW-0378">Hydrolase</keyword>
<dbReference type="GO" id="GO:0004519">
    <property type="term" value="F:endonuclease activity"/>
    <property type="evidence" value="ECO:0007669"/>
    <property type="project" value="UniProtKB-KW"/>
</dbReference>
<name>A0AB35N2H7_VIBSP</name>
<dbReference type="EMBL" id="JAUYVL010000016">
    <property type="protein sequence ID" value="MDP2503066.1"/>
    <property type="molecule type" value="Genomic_DNA"/>
</dbReference>
<dbReference type="Proteomes" id="UP001177935">
    <property type="component" value="Unassembled WGS sequence"/>
</dbReference>
<comment type="similarity">
    <text evidence="1">Belongs to the type-I restriction system S methylase family.</text>
</comment>
<sequence length="416" mass="46697">MSNLVPEGWSVKKVVEFTEEHKQGYYTKNPYSEQGTYLIRITDLNNPKIDYSDMPRLVVDEKEYDQFKVQIGDFLFARSGAIGRYGIVSKSYPSVFASYLIRFRFDDSLVSTRYFGYAYESDICQSQLAAITQGSSNININADNIKSLSVAFPPLPEQKKIAAILTSVDDVIEKTQAQIDKLKALKTGMMQELLTRGVGVDGKPHTEFKDSPVGRIPKGWEVEALKEFTSFLSYGFTNPMPEAENGPYMITAKDINNLKIQYSAARKTSQEAYDDLLTRKSRPEMNDILLTKDGSLGRVALVTESNCCINQSVAVITPNSRVIPKFLLYLLASPAYQQEMLDKAGGSTIKHIYITVVDKMLVAVPSLEEQEKLVAIFDSVFCKLELAEKKFNKLKNTKKALMQDLLTGKVRVKVDS</sequence>